<keyword evidence="1" id="KW-0732">Signal</keyword>
<dbReference type="AlphaFoldDB" id="A0A8J4M2D7"/>
<dbReference type="PROSITE" id="PS51257">
    <property type="entry name" value="PROKAR_LIPOPROTEIN"/>
    <property type="match status" value="1"/>
</dbReference>
<evidence type="ECO:0000259" key="2">
    <source>
        <dbReference type="Pfam" id="PF13115"/>
    </source>
</evidence>
<name>A0A8J4M2D7_9BACL</name>
<feature type="signal peptide" evidence="1">
    <location>
        <begin position="1"/>
        <end position="30"/>
    </location>
</feature>
<keyword evidence="4" id="KW-1185">Reference proteome</keyword>
<evidence type="ECO:0000313" key="4">
    <source>
        <dbReference type="Proteomes" id="UP000677918"/>
    </source>
</evidence>
<dbReference type="EMBL" id="BOVK01000029">
    <property type="protein sequence ID" value="GIQ69559.1"/>
    <property type="molecule type" value="Genomic_DNA"/>
</dbReference>
<comment type="caution">
    <text evidence="3">The sequence shown here is derived from an EMBL/GenBank/DDBJ whole genome shotgun (WGS) entry which is preliminary data.</text>
</comment>
<accession>A0A8J4M2D7</accession>
<sequence length="168" mass="18058">MTASLRKHSTFALCMLLSACLLLSGCTANVSSTDENGLLPHLTVDLQVPELIEAGQNAMFTILVQENGQPYEDAEHVEFEIWPVDHRQDGVTVTGEQVAPGTYTASSIIAEEGLYMIQCRIISEEYAVMPAKHFAIGEAAVHQLLELQEQAKAGVSVGNSSGSGGHHH</sequence>
<dbReference type="InterPro" id="IPR032693">
    <property type="entry name" value="YtkA-like_dom"/>
</dbReference>
<dbReference type="Pfam" id="PF13115">
    <property type="entry name" value="YtkA"/>
    <property type="match status" value="1"/>
</dbReference>
<organism evidence="3 4">
    <name type="scientific">Xylanibacillus composti</name>
    <dbReference type="NCBI Taxonomy" id="1572762"/>
    <lineage>
        <taxon>Bacteria</taxon>
        <taxon>Bacillati</taxon>
        <taxon>Bacillota</taxon>
        <taxon>Bacilli</taxon>
        <taxon>Bacillales</taxon>
        <taxon>Paenibacillaceae</taxon>
        <taxon>Xylanibacillus</taxon>
    </lineage>
</organism>
<dbReference type="RefSeq" id="WP_213412355.1">
    <property type="nucleotide sequence ID" value="NZ_BOVK01000029.1"/>
</dbReference>
<evidence type="ECO:0000313" key="3">
    <source>
        <dbReference type="EMBL" id="GIQ69559.1"/>
    </source>
</evidence>
<reference evidence="3" key="1">
    <citation type="submission" date="2021-04" db="EMBL/GenBank/DDBJ databases">
        <title>Draft genome sequence of Xylanibacillus composti strain K13.</title>
        <authorList>
            <person name="Uke A."/>
            <person name="Chhe C."/>
            <person name="Baramee S."/>
            <person name="Kosugi A."/>
        </authorList>
    </citation>
    <scope>NUCLEOTIDE SEQUENCE</scope>
    <source>
        <strain evidence="3">K13</strain>
    </source>
</reference>
<feature type="domain" description="YtkA-like" evidence="2">
    <location>
        <begin position="42"/>
        <end position="118"/>
    </location>
</feature>
<protein>
    <recommendedName>
        <fullName evidence="2">YtkA-like domain-containing protein</fullName>
    </recommendedName>
</protein>
<gene>
    <name evidence="3" type="ORF">XYCOK13_23830</name>
</gene>
<dbReference type="Proteomes" id="UP000677918">
    <property type="component" value="Unassembled WGS sequence"/>
</dbReference>
<evidence type="ECO:0000256" key="1">
    <source>
        <dbReference type="SAM" id="SignalP"/>
    </source>
</evidence>
<proteinExistence type="predicted"/>
<feature type="chain" id="PRO_5035150745" description="YtkA-like domain-containing protein" evidence="1">
    <location>
        <begin position="31"/>
        <end position="168"/>
    </location>
</feature>